<proteinExistence type="predicted"/>
<dbReference type="InterPro" id="IPR011075">
    <property type="entry name" value="TetR_C"/>
</dbReference>
<dbReference type="InterPro" id="IPR009057">
    <property type="entry name" value="Homeodomain-like_sf"/>
</dbReference>
<dbReference type="SUPFAM" id="SSF48498">
    <property type="entry name" value="Tetracyclin repressor-like, C-terminal domain"/>
    <property type="match status" value="1"/>
</dbReference>
<dbReference type="EMBL" id="JAAIKC010000003">
    <property type="protein sequence ID" value="NEW06811.1"/>
    <property type="molecule type" value="Genomic_DNA"/>
</dbReference>
<keyword evidence="2 4" id="KW-0238">DNA-binding</keyword>
<dbReference type="Pfam" id="PF16925">
    <property type="entry name" value="TetR_C_13"/>
    <property type="match status" value="1"/>
</dbReference>
<dbReference type="InterPro" id="IPR036271">
    <property type="entry name" value="Tet_transcr_reg_TetR-rel_C_sf"/>
</dbReference>
<protein>
    <submittedName>
        <fullName evidence="6">TetR/AcrR family transcriptional regulator</fullName>
    </submittedName>
</protein>
<keyword evidence="3" id="KW-0804">Transcription</keyword>
<name>A0A6G3ZZ10_9BACL</name>
<evidence type="ECO:0000256" key="4">
    <source>
        <dbReference type="PROSITE-ProRule" id="PRU00335"/>
    </source>
</evidence>
<keyword evidence="1" id="KW-0805">Transcription regulation</keyword>
<dbReference type="Pfam" id="PF00440">
    <property type="entry name" value="TetR_N"/>
    <property type="match status" value="1"/>
</dbReference>
<sequence length="204" mass="22644">MGNRKGEQTKAFIVQKASRLFNCQGYMASSISDIMQETGLRKGGIYNHFGNKEELVLSAFSFSIDTMIHFYSEALAGKQGCMERLLSIVSVFEKLAENELLPGGCPIMNAAIEADDADPLLREKASEAMDRLFGMVRHVLQKGIEEGEVQANVDIEFVATVLISTLEGAIMLSKLYGNMEYMRRAVLHLKSFLTLQDAPLLRKA</sequence>
<gene>
    <name evidence="6" type="ORF">GK047_12395</name>
</gene>
<dbReference type="GO" id="GO:0003677">
    <property type="term" value="F:DNA binding"/>
    <property type="evidence" value="ECO:0007669"/>
    <property type="project" value="UniProtKB-UniRule"/>
</dbReference>
<feature type="domain" description="HTH tetR-type" evidence="5">
    <location>
        <begin position="7"/>
        <end position="67"/>
    </location>
</feature>
<dbReference type="RefSeq" id="WP_163946487.1">
    <property type="nucleotide sequence ID" value="NZ_JAAIKC010000003.1"/>
</dbReference>
<dbReference type="Gene3D" id="1.10.357.10">
    <property type="entry name" value="Tetracycline Repressor, domain 2"/>
    <property type="match status" value="1"/>
</dbReference>
<organism evidence="6">
    <name type="scientific">Paenibacillus sp. SYP-B3998</name>
    <dbReference type="NCBI Taxonomy" id="2678564"/>
    <lineage>
        <taxon>Bacteria</taxon>
        <taxon>Bacillati</taxon>
        <taxon>Bacillota</taxon>
        <taxon>Bacilli</taxon>
        <taxon>Bacillales</taxon>
        <taxon>Paenibacillaceae</taxon>
        <taxon>Paenibacillus</taxon>
    </lineage>
</organism>
<reference evidence="6" key="1">
    <citation type="submission" date="2020-02" db="EMBL/GenBank/DDBJ databases">
        <authorList>
            <person name="Shen X.-R."/>
            <person name="Zhang Y.-X."/>
        </authorList>
    </citation>
    <scope>NUCLEOTIDE SEQUENCE</scope>
    <source>
        <strain evidence="6">SYP-B3998</strain>
    </source>
</reference>
<evidence type="ECO:0000256" key="2">
    <source>
        <dbReference type="ARBA" id="ARBA00023125"/>
    </source>
</evidence>
<evidence type="ECO:0000256" key="3">
    <source>
        <dbReference type="ARBA" id="ARBA00023163"/>
    </source>
</evidence>
<evidence type="ECO:0000313" key="6">
    <source>
        <dbReference type="EMBL" id="NEW06811.1"/>
    </source>
</evidence>
<comment type="caution">
    <text evidence="6">The sequence shown here is derived from an EMBL/GenBank/DDBJ whole genome shotgun (WGS) entry which is preliminary data.</text>
</comment>
<evidence type="ECO:0000256" key="1">
    <source>
        <dbReference type="ARBA" id="ARBA00023015"/>
    </source>
</evidence>
<dbReference type="InterPro" id="IPR001647">
    <property type="entry name" value="HTH_TetR"/>
</dbReference>
<dbReference type="AlphaFoldDB" id="A0A6G3ZZ10"/>
<accession>A0A6G3ZZ10</accession>
<dbReference type="PROSITE" id="PS50977">
    <property type="entry name" value="HTH_TETR_2"/>
    <property type="match status" value="1"/>
</dbReference>
<evidence type="ECO:0000259" key="5">
    <source>
        <dbReference type="PROSITE" id="PS50977"/>
    </source>
</evidence>
<dbReference type="PANTHER" id="PTHR47506">
    <property type="entry name" value="TRANSCRIPTIONAL REGULATORY PROTEIN"/>
    <property type="match status" value="1"/>
</dbReference>
<dbReference type="PRINTS" id="PR00455">
    <property type="entry name" value="HTHTETR"/>
</dbReference>
<dbReference type="PANTHER" id="PTHR47506:SF3">
    <property type="entry name" value="HTH-TYPE TRANSCRIPTIONAL REGULATOR LMRA"/>
    <property type="match status" value="1"/>
</dbReference>
<dbReference type="SUPFAM" id="SSF46689">
    <property type="entry name" value="Homeodomain-like"/>
    <property type="match status" value="1"/>
</dbReference>
<feature type="DNA-binding region" description="H-T-H motif" evidence="4">
    <location>
        <begin position="30"/>
        <end position="49"/>
    </location>
</feature>